<dbReference type="PANTHER" id="PTHR31272:SF4">
    <property type="entry name" value="CYTOCHROME C-TYPE BIOGENESIS PROTEIN HI_1454-RELATED"/>
    <property type="match status" value="1"/>
</dbReference>
<dbReference type="PANTHER" id="PTHR31272">
    <property type="entry name" value="CYTOCHROME C-TYPE BIOGENESIS PROTEIN HI_1454-RELATED"/>
    <property type="match status" value="1"/>
</dbReference>
<feature type="transmembrane region" description="Helical" evidence="2">
    <location>
        <begin position="168"/>
        <end position="192"/>
    </location>
</feature>
<gene>
    <name evidence="3" type="ORF">RIF23_15660</name>
</gene>
<name>A0ABU2H8U4_9ACTN</name>
<feature type="transmembrane region" description="Helical" evidence="2">
    <location>
        <begin position="134"/>
        <end position="156"/>
    </location>
</feature>
<evidence type="ECO:0000256" key="1">
    <source>
        <dbReference type="SAM" id="MobiDB-lite"/>
    </source>
</evidence>
<comment type="caution">
    <text evidence="3">The sequence shown here is derived from an EMBL/GenBank/DDBJ whole genome shotgun (WGS) entry which is preliminary data.</text>
</comment>
<evidence type="ECO:0000313" key="3">
    <source>
        <dbReference type="EMBL" id="MDS1271732.1"/>
    </source>
</evidence>
<accession>A0ABU2H8U4</accession>
<dbReference type="Proteomes" id="UP001250214">
    <property type="component" value="Unassembled WGS sequence"/>
</dbReference>
<keyword evidence="4" id="KW-1185">Reference proteome</keyword>
<proteinExistence type="predicted"/>
<protein>
    <submittedName>
        <fullName evidence="3">Cytochrome c biogenesis protein CcdA</fullName>
    </submittedName>
</protein>
<feature type="region of interest" description="Disordered" evidence="1">
    <location>
        <begin position="53"/>
        <end position="80"/>
    </location>
</feature>
<reference evidence="4" key="1">
    <citation type="submission" date="2023-07" db="EMBL/GenBank/DDBJ databases">
        <title>Novel species in the genus Lipingzhangella isolated from Sambhar Salt Lake.</title>
        <authorList>
            <person name="Jiya N."/>
            <person name="Kajale S."/>
            <person name="Sharma A."/>
        </authorList>
    </citation>
    <scope>NUCLEOTIDE SEQUENCE [LARGE SCALE GENOMIC DNA]</scope>
    <source>
        <strain evidence="4">LS1_29</strain>
    </source>
</reference>
<feature type="transmembrane region" description="Helical" evidence="2">
    <location>
        <begin position="212"/>
        <end position="234"/>
    </location>
</feature>
<dbReference type="RefSeq" id="WP_310913298.1">
    <property type="nucleotide sequence ID" value="NZ_JAVLVT010000008.1"/>
</dbReference>
<feature type="transmembrane region" description="Helical" evidence="2">
    <location>
        <begin position="12"/>
        <end position="35"/>
    </location>
</feature>
<dbReference type="EMBL" id="JAVLVT010000008">
    <property type="protein sequence ID" value="MDS1271732.1"/>
    <property type="molecule type" value="Genomic_DNA"/>
</dbReference>
<feature type="transmembrane region" description="Helical" evidence="2">
    <location>
        <begin position="103"/>
        <end position="128"/>
    </location>
</feature>
<evidence type="ECO:0000256" key="2">
    <source>
        <dbReference type="SAM" id="Phobius"/>
    </source>
</evidence>
<evidence type="ECO:0000313" key="4">
    <source>
        <dbReference type="Proteomes" id="UP001250214"/>
    </source>
</evidence>
<keyword evidence="2" id="KW-1133">Transmembrane helix</keyword>
<organism evidence="3 4">
    <name type="scientific">Lipingzhangella rawalii</name>
    <dbReference type="NCBI Taxonomy" id="2055835"/>
    <lineage>
        <taxon>Bacteria</taxon>
        <taxon>Bacillati</taxon>
        <taxon>Actinomycetota</taxon>
        <taxon>Actinomycetes</taxon>
        <taxon>Streptosporangiales</taxon>
        <taxon>Nocardiopsidaceae</taxon>
        <taxon>Lipingzhangella</taxon>
    </lineage>
</organism>
<keyword evidence="2" id="KW-0812">Transmembrane</keyword>
<dbReference type="InterPro" id="IPR051790">
    <property type="entry name" value="Cytochrome_c-biogenesis_DsbD"/>
</dbReference>
<keyword evidence="2" id="KW-0472">Membrane</keyword>
<feature type="transmembrane region" description="Helical" evidence="2">
    <location>
        <begin position="246"/>
        <end position="268"/>
    </location>
</feature>
<feature type="compositionally biased region" description="Low complexity" evidence="1">
    <location>
        <begin position="53"/>
        <end position="75"/>
    </location>
</feature>
<sequence length="285" mass="29405">MIMETVLHGSMILAIPLAILAGLVSFFSPCILPLAPGYLSYVTGLSGVDMAGQRPRPAAQPAGATPPAGPSPEAGVSGGQDTTAAPIDEVLQRHRGTMLAGSLLFIAGFTAVFMTTGALLGGLGGLLFDYMDPITRVLGAVTIVLGLAFAGLLPGLGREMRIRWLPRAGLAGAPLLGVVFGLGWTPCIGPTLAAVQTLAFTEGSAERGAVLAFAYCLGLGVPFLLGAVAYRRALGAFAVVKRHYRTVLAIGGGMLVLIGLLMVTGVWMELNAVMQRWASSFVMVI</sequence>